<gene>
    <name evidence="3" type="ORF">SAMN04488050_11164</name>
</gene>
<keyword evidence="1" id="KW-0663">Pyridoxal phosphate</keyword>
<dbReference type="PANTHER" id="PTHR43586">
    <property type="entry name" value="CYSTEINE DESULFURASE"/>
    <property type="match status" value="1"/>
</dbReference>
<reference evidence="4" key="1">
    <citation type="submission" date="2016-10" db="EMBL/GenBank/DDBJ databases">
        <authorList>
            <person name="Varghese N."/>
            <person name="Submissions S."/>
        </authorList>
    </citation>
    <scope>NUCLEOTIDE SEQUENCE [LARGE SCALE GENOMIC DNA]</scope>
    <source>
        <strain evidence="4">DSM 26894</strain>
    </source>
</reference>
<proteinExistence type="predicted"/>
<dbReference type="STRING" id="311180.SAMN04488050_11164"/>
<name>A0A1I6VGX2_9RHOB</name>
<dbReference type="OrthoDB" id="7814757at2"/>
<dbReference type="RefSeq" id="WP_092428129.1">
    <property type="nucleotide sequence ID" value="NZ_FNCL01000011.1"/>
</dbReference>
<dbReference type="SUPFAM" id="SSF53383">
    <property type="entry name" value="PLP-dependent transferases"/>
    <property type="match status" value="1"/>
</dbReference>
<keyword evidence="4" id="KW-1185">Reference proteome</keyword>
<dbReference type="GO" id="GO:0016829">
    <property type="term" value="F:lyase activity"/>
    <property type="evidence" value="ECO:0007669"/>
    <property type="project" value="UniProtKB-KW"/>
</dbReference>
<accession>A0A1I6VGX2</accession>
<organism evidence="3 4">
    <name type="scientific">Alloyangia pacifica</name>
    <dbReference type="NCBI Taxonomy" id="311180"/>
    <lineage>
        <taxon>Bacteria</taxon>
        <taxon>Pseudomonadati</taxon>
        <taxon>Pseudomonadota</taxon>
        <taxon>Alphaproteobacteria</taxon>
        <taxon>Rhodobacterales</taxon>
        <taxon>Roseobacteraceae</taxon>
        <taxon>Alloyangia</taxon>
    </lineage>
</organism>
<evidence type="ECO:0000313" key="4">
    <source>
        <dbReference type="Proteomes" id="UP000199392"/>
    </source>
</evidence>
<evidence type="ECO:0000256" key="1">
    <source>
        <dbReference type="ARBA" id="ARBA00022898"/>
    </source>
</evidence>
<dbReference type="InterPro" id="IPR015422">
    <property type="entry name" value="PyrdxlP-dep_Trfase_small"/>
</dbReference>
<dbReference type="InterPro" id="IPR015421">
    <property type="entry name" value="PyrdxlP-dep_Trfase_major"/>
</dbReference>
<dbReference type="InterPro" id="IPR015424">
    <property type="entry name" value="PyrdxlP-dep_Trfase"/>
</dbReference>
<dbReference type="Gene3D" id="3.40.640.10">
    <property type="entry name" value="Type I PLP-dependent aspartate aminotransferase-like (Major domain)"/>
    <property type="match status" value="1"/>
</dbReference>
<dbReference type="Proteomes" id="UP000199392">
    <property type="component" value="Unassembled WGS sequence"/>
</dbReference>
<sequence length="362" mass="38387">MRLAPLIPPSEFPQLDPAWVHLAGGGQSPLHGSAAAAIEAFLARKADGQRGYVAHWDVAAQVRAQVARLTQARVEDVALLGNASEAITRVVSAIDWRPGDSAVMAANDYASGRAALQALAPDVQLLQVPAPDEHCPEQALIDACGPRTRLLYVSQVNPRSGQRLDIAALSAALRPRGVIVLNDATHATGALSVRAEDADVTVSSTYKFLGASFMGLLICGSKAGRALRPAGAGWYSDAAPSTAQRHEFGNVPHLDVAILGAMLERLLRLTDAAREAHLLGVADGLADALTRHGHAPLPRAGQARSQNITLFAPHAEALAEALESRGVRVWYDHGRLRLSAQLFHSDETLDRFDEALADIGTL</sequence>
<dbReference type="PANTHER" id="PTHR43586:SF15">
    <property type="entry name" value="BLR3095 PROTEIN"/>
    <property type="match status" value="1"/>
</dbReference>
<dbReference type="Pfam" id="PF00266">
    <property type="entry name" value="Aminotran_5"/>
    <property type="match status" value="1"/>
</dbReference>
<dbReference type="EMBL" id="FOZW01000011">
    <property type="protein sequence ID" value="SFT12910.1"/>
    <property type="molecule type" value="Genomic_DNA"/>
</dbReference>
<protein>
    <submittedName>
        <fullName evidence="3">Selenocysteine lyase/Cysteine desulfurase</fullName>
    </submittedName>
</protein>
<dbReference type="AlphaFoldDB" id="A0A1I6VGX2"/>
<dbReference type="InterPro" id="IPR000192">
    <property type="entry name" value="Aminotrans_V_dom"/>
</dbReference>
<keyword evidence="3" id="KW-0456">Lyase</keyword>
<evidence type="ECO:0000259" key="2">
    <source>
        <dbReference type="Pfam" id="PF00266"/>
    </source>
</evidence>
<feature type="domain" description="Aminotransferase class V" evidence="2">
    <location>
        <begin position="59"/>
        <end position="329"/>
    </location>
</feature>
<dbReference type="Gene3D" id="3.90.1150.10">
    <property type="entry name" value="Aspartate Aminotransferase, domain 1"/>
    <property type="match status" value="1"/>
</dbReference>
<evidence type="ECO:0000313" key="3">
    <source>
        <dbReference type="EMBL" id="SFT12910.1"/>
    </source>
</evidence>